<dbReference type="STRING" id="1108595.BKX93_21305"/>
<accession>A0A1D9LLV9</accession>
<evidence type="ECO:0000313" key="2">
    <source>
        <dbReference type="Proteomes" id="UP000178776"/>
    </source>
</evidence>
<dbReference type="Pfam" id="PF04339">
    <property type="entry name" value="FemAB_like"/>
    <property type="match status" value="1"/>
</dbReference>
<dbReference type="Gene3D" id="3.40.630.30">
    <property type="match status" value="1"/>
</dbReference>
<dbReference type="EMBL" id="CP017707">
    <property type="protein sequence ID" value="AOZ52288.1"/>
    <property type="molecule type" value="Genomic_DNA"/>
</dbReference>
<dbReference type="SUPFAM" id="SSF55729">
    <property type="entry name" value="Acyl-CoA N-acyltransferases (Nat)"/>
    <property type="match status" value="1"/>
</dbReference>
<dbReference type="PANTHER" id="PTHR47017:SF1">
    <property type="entry name" value="ACYL-COA"/>
    <property type="match status" value="1"/>
</dbReference>
<reference evidence="1 2" key="1">
    <citation type="submission" date="2016-10" db="EMBL/GenBank/DDBJ databases">
        <title>Chromobacterium muskegensis sp. nov., an insecticidal bacterium isolated from Sphagnum bogs.</title>
        <authorList>
            <person name="Sparks M.E."/>
            <person name="Blackburn M.B."/>
            <person name="Gundersen-Rindal D.E."/>
            <person name="Mitchell A."/>
            <person name="Farrar R."/>
            <person name="Kuhar D."/>
        </authorList>
    </citation>
    <scope>NUCLEOTIDE SEQUENCE [LARGE SCALE GENOMIC DNA]</scope>
    <source>
        <strain evidence="1 2">21-1</strain>
    </source>
</reference>
<dbReference type="InterPro" id="IPR007434">
    <property type="entry name" value="FemAB-like"/>
</dbReference>
<dbReference type="AlphaFoldDB" id="A0A1D9LLV9"/>
<keyword evidence="1" id="KW-0808">Transferase</keyword>
<sequence length="384" mass="43208">MESVQKGKALQLQLYDGVAAIAQAAWPAGEGAGVFVGREWLAALEETGCVGGETGWRPLPLALERDGRTVGLAPAYLKQHSRGEYVFDWSWSEAYARSGLDYYPKLVVASPFTPVTGSRLLGGADEQAHLIAGLRQLVDDNGLSSAHVLFPTEDEAGRLREAGWLLRDGVQFHWRNRAYADFDDFLATLSRDKRKKIRQERRKVAEAEVAVRALSGGDIAPTDWELFFRCYRQTYLEHGSLPYLNLEFFRRIGERLAGHCVMFIASREGRDIAASLCVRDGDALYGRYWGALEEVPCLHFELCYYQGLEYAIRQGLETFEGGAQGEHKQARGFEPERTVSAHYIADPRFRSAIADWLRREREGVADYVDQLFSHSAYKTLARDV</sequence>
<name>A0A1D9LLV9_9NEIS</name>
<dbReference type="GO" id="GO:0016740">
    <property type="term" value="F:transferase activity"/>
    <property type="evidence" value="ECO:0007669"/>
    <property type="project" value="UniProtKB-KW"/>
</dbReference>
<dbReference type="InterPro" id="IPR016181">
    <property type="entry name" value="Acyl_CoA_acyltransferase"/>
</dbReference>
<dbReference type="Proteomes" id="UP000178776">
    <property type="component" value="Chromosome"/>
</dbReference>
<dbReference type="KEGG" id="cvc:BKX93_21305"/>
<dbReference type="PANTHER" id="PTHR47017">
    <property type="entry name" value="ACYL-COA"/>
    <property type="match status" value="1"/>
</dbReference>
<organism evidence="1 2">
    <name type="scientific">Chromobacterium vaccinii</name>
    <dbReference type="NCBI Taxonomy" id="1108595"/>
    <lineage>
        <taxon>Bacteria</taxon>
        <taxon>Pseudomonadati</taxon>
        <taxon>Pseudomonadota</taxon>
        <taxon>Betaproteobacteria</taxon>
        <taxon>Neisseriales</taxon>
        <taxon>Chromobacteriaceae</taxon>
        <taxon>Chromobacterium</taxon>
    </lineage>
</organism>
<proteinExistence type="predicted"/>
<evidence type="ECO:0000313" key="1">
    <source>
        <dbReference type="EMBL" id="AOZ52288.1"/>
    </source>
</evidence>
<gene>
    <name evidence="1" type="ORF">BKX93_21305</name>
</gene>
<protein>
    <submittedName>
        <fullName evidence="1">GNAT family N-acetyltransferase</fullName>
    </submittedName>
</protein>